<comment type="cofactor">
    <cofactor evidence="1">
        <name>Zn(2+)</name>
        <dbReference type="ChEBI" id="CHEBI:29105"/>
    </cofactor>
</comment>
<feature type="domain" description="Alcohol dehydrogenase-like N-terminal" evidence="5">
    <location>
        <begin position="25"/>
        <end position="83"/>
    </location>
</feature>
<protein>
    <recommendedName>
        <fullName evidence="5">Alcohol dehydrogenase-like N-terminal domain-containing protein</fullName>
    </recommendedName>
</protein>
<evidence type="ECO:0000256" key="1">
    <source>
        <dbReference type="ARBA" id="ARBA00001947"/>
    </source>
</evidence>
<dbReference type="Pfam" id="PF08240">
    <property type="entry name" value="ADH_N"/>
    <property type="match status" value="1"/>
</dbReference>
<dbReference type="GO" id="GO:0008270">
    <property type="term" value="F:zinc ion binding"/>
    <property type="evidence" value="ECO:0007669"/>
    <property type="project" value="InterPro"/>
</dbReference>
<evidence type="ECO:0000256" key="2">
    <source>
        <dbReference type="ARBA" id="ARBA00022723"/>
    </source>
</evidence>
<organism evidence="6">
    <name type="scientific">Tolypothrix bouteillei VB521301</name>
    <dbReference type="NCBI Taxonomy" id="1479485"/>
    <lineage>
        <taxon>Bacteria</taxon>
        <taxon>Bacillati</taxon>
        <taxon>Cyanobacteriota</taxon>
        <taxon>Cyanophyceae</taxon>
        <taxon>Nostocales</taxon>
        <taxon>Tolypothrichaceae</taxon>
        <taxon>Tolypothrix</taxon>
    </lineage>
</organism>
<keyword evidence="3" id="KW-0862">Zinc</keyword>
<evidence type="ECO:0000259" key="5">
    <source>
        <dbReference type="Pfam" id="PF08240"/>
    </source>
</evidence>
<reference evidence="6" key="1">
    <citation type="journal article" date="2015" name="Genome Announc.">
        <title>Draft Genome Sequence of Tolypothrix boutellei Strain VB521301.</title>
        <authorList>
            <person name="Chandrababunaidu M.M."/>
            <person name="Singh D."/>
            <person name="Sen D."/>
            <person name="Bhan S."/>
            <person name="Das S."/>
            <person name="Gupta A."/>
            <person name="Adhikary S.P."/>
            <person name="Tripathy S."/>
        </authorList>
    </citation>
    <scope>NUCLEOTIDE SEQUENCE</scope>
    <source>
        <strain evidence="6">VB521301</strain>
    </source>
</reference>
<evidence type="ECO:0000313" key="6">
    <source>
        <dbReference type="EMBL" id="KIE10544.1"/>
    </source>
</evidence>
<dbReference type="EMBL" id="JHEG02000048">
    <property type="protein sequence ID" value="KIE10544.1"/>
    <property type="molecule type" value="Genomic_DNA"/>
</dbReference>
<dbReference type="STRING" id="1479485.DA73_0218590"/>
<evidence type="ECO:0000256" key="4">
    <source>
        <dbReference type="ARBA" id="ARBA00023002"/>
    </source>
</evidence>
<name>A0A0C1QYE0_9CYAN</name>
<dbReference type="SUPFAM" id="SSF50129">
    <property type="entry name" value="GroES-like"/>
    <property type="match status" value="1"/>
</dbReference>
<proteinExistence type="predicted"/>
<dbReference type="PANTHER" id="PTHR42813:SF2">
    <property type="entry name" value="DEHYDROGENASE, ZINC-CONTAINING, PUTATIVE (AFU_ORTHOLOGUE AFUA_2G02810)-RELATED"/>
    <property type="match status" value="1"/>
</dbReference>
<gene>
    <name evidence="6" type="ORF">DA73_0218590</name>
</gene>
<comment type="caution">
    <text evidence="6">The sequence shown here is derived from an EMBL/GenBank/DDBJ whole genome shotgun (WGS) entry which is preliminary data.</text>
</comment>
<accession>A0A0C1QYE0</accession>
<dbReference type="InterPro" id="IPR011032">
    <property type="entry name" value="GroES-like_sf"/>
</dbReference>
<sequence>MKAVCWHSANDVQVDTVPEPKIIKPRDAIVKITSTAICGSDLHLYDGYIPTMEKGDILGHEFMGEVVELGSAVKNIKIGDRVVG</sequence>
<keyword evidence="2" id="KW-0479">Metal-binding</keyword>
<dbReference type="PANTHER" id="PTHR42813">
    <property type="entry name" value="ZINC-TYPE ALCOHOL DEHYDROGENASE-LIKE"/>
    <property type="match status" value="1"/>
</dbReference>
<dbReference type="InterPro" id="IPR002328">
    <property type="entry name" value="ADH_Zn_CS"/>
</dbReference>
<dbReference type="InterPro" id="IPR013154">
    <property type="entry name" value="ADH-like_N"/>
</dbReference>
<dbReference type="Gene3D" id="3.90.180.10">
    <property type="entry name" value="Medium-chain alcohol dehydrogenases, catalytic domain"/>
    <property type="match status" value="1"/>
</dbReference>
<keyword evidence="4" id="KW-0560">Oxidoreductase</keyword>
<dbReference type="PROSITE" id="PS00059">
    <property type="entry name" value="ADH_ZINC"/>
    <property type="match status" value="1"/>
</dbReference>
<dbReference type="AlphaFoldDB" id="A0A0C1QYE0"/>
<evidence type="ECO:0000256" key="3">
    <source>
        <dbReference type="ARBA" id="ARBA00022833"/>
    </source>
</evidence>
<dbReference type="GO" id="GO:0016491">
    <property type="term" value="F:oxidoreductase activity"/>
    <property type="evidence" value="ECO:0007669"/>
    <property type="project" value="UniProtKB-KW"/>
</dbReference>